<dbReference type="PANTHER" id="PTHR42852">
    <property type="entry name" value="THIOL:DISULFIDE INTERCHANGE PROTEIN DSBE"/>
    <property type="match status" value="1"/>
</dbReference>
<dbReference type="GO" id="GO:0030313">
    <property type="term" value="C:cell envelope"/>
    <property type="evidence" value="ECO:0007669"/>
    <property type="project" value="UniProtKB-SubCell"/>
</dbReference>
<dbReference type="PROSITE" id="PS51352">
    <property type="entry name" value="THIOREDOXIN_2"/>
    <property type="match status" value="1"/>
</dbReference>
<dbReference type="RefSeq" id="WP_094452713.1">
    <property type="nucleotide sequence ID" value="NZ_NMVJ01000001.1"/>
</dbReference>
<dbReference type="InterPro" id="IPR050553">
    <property type="entry name" value="Thioredoxin_ResA/DsbE_sf"/>
</dbReference>
<organism evidence="5 6">
    <name type="scientific">Parenemella sanctibonifatiensis</name>
    <dbReference type="NCBI Taxonomy" id="2016505"/>
    <lineage>
        <taxon>Bacteria</taxon>
        <taxon>Bacillati</taxon>
        <taxon>Actinomycetota</taxon>
        <taxon>Actinomycetes</taxon>
        <taxon>Propionibacteriales</taxon>
        <taxon>Propionibacteriaceae</taxon>
        <taxon>Parenemella</taxon>
    </lineage>
</organism>
<dbReference type="Gene3D" id="3.40.30.10">
    <property type="entry name" value="Glutaredoxin"/>
    <property type="match status" value="1"/>
</dbReference>
<dbReference type="InterPro" id="IPR017937">
    <property type="entry name" value="Thioredoxin_CS"/>
</dbReference>
<reference evidence="5 6" key="1">
    <citation type="submission" date="2017-07" db="EMBL/GenBank/DDBJ databases">
        <title>Draft whole genome sequences of clinical Proprionibacteriaceae strains.</title>
        <authorList>
            <person name="Bernier A.-M."/>
            <person name="Bernard K."/>
            <person name="Domingo M.-C."/>
        </authorList>
    </citation>
    <scope>NUCLEOTIDE SEQUENCE [LARGE SCALE GENOMIC DNA]</scope>
    <source>
        <strain evidence="5 6">NML 150081</strain>
    </source>
</reference>
<protein>
    <submittedName>
        <fullName evidence="5">Redoxin</fullName>
    </submittedName>
</protein>
<dbReference type="Proteomes" id="UP000216300">
    <property type="component" value="Unassembled WGS sequence"/>
</dbReference>
<dbReference type="PANTHER" id="PTHR42852:SF13">
    <property type="entry name" value="PROTEIN DIPZ"/>
    <property type="match status" value="1"/>
</dbReference>
<evidence type="ECO:0000256" key="1">
    <source>
        <dbReference type="ARBA" id="ARBA00004196"/>
    </source>
</evidence>
<gene>
    <name evidence="5" type="ORF">CGZ91_04030</name>
</gene>
<dbReference type="InterPro" id="IPR013740">
    <property type="entry name" value="Redoxin"/>
</dbReference>
<sequence length="188" mass="19660">MSARWQLVAGVALAAALLAGCLPTPDRGADPSPASSAPVDLGQEIAACPSASGPGELPALQLTCLGGNSEVSLDQLRGPLVINVWASWCGPCRQEAPFLAEVSEEYADRVTFLGVIVEDDPALATEFAQAADWRYAHVLDPQGRFLAELGRSGVPQTLLVSASGEIVRTHPGAFSSAQQLRELLAELD</sequence>
<dbReference type="GO" id="GO:0016491">
    <property type="term" value="F:oxidoreductase activity"/>
    <property type="evidence" value="ECO:0007669"/>
    <property type="project" value="InterPro"/>
</dbReference>
<dbReference type="InterPro" id="IPR013766">
    <property type="entry name" value="Thioredoxin_domain"/>
</dbReference>
<dbReference type="CDD" id="cd02966">
    <property type="entry name" value="TlpA_like_family"/>
    <property type="match status" value="1"/>
</dbReference>
<proteinExistence type="predicted"/>
<accession>A0A255EM66</accession>
<evidence type="ECO:0000313" key="6">
    <source>
        <dbReference type="Proteomes" id="UP000216300"/>
    </source>
</evidence>
<feature type="domain" description="Thioredoxin" evidence="4">
    <location>
        <begin position="51"/>
        <end position="188"/>
    </location>
</feature>
<dbReference type="OrthoDB" id="9796554at2"/>
<keyword evidence="3" id="KW-0732">Signal</keyword>
<dbReference type="Pfam" id="PF08534">
    <property type="entry name" value="Redoxin"/>
    <property type="match status" value="1"/>
</dbReference>
<evidence type="ECO:0000256" key="2">
    <source>
        <dbReference type="ARBA" id="ARBA00022748"/>
    </source>
</evidence>
<name>A0A255EM66_9ACTN</name>
<evidence type="ECO:0000259" key="4">
    <source>
        <dbReference type="PROSITE" id="PS51352"/>
    </source>
</evidence>
<dbReference type="GO" id="GO:0017004">
    <property type="term" value="P:cytochrome complex assembly"/>
    <property type="evidence" value="ECO:0007669"/>
    <property type="project" value="UniProtKB-KW"/>
</dbReference>
<evidence type="ECO:0000256" key="3">
    <source>
        <dbReference type="SAM" id="SignalP"/>
    </source>
</evidence>
<dbReference type="PROSITE" id="PS51257">
    <property type="entry name" value="PROKAR_LIPOPROTEIN"/>
    <property type="match status" value="1"/>
</dbReference>
<dbReference type="AlphaFoldDB" id="A0A255EM66"/>
<comment type="caution">
    <text evidence="5">The sequence shown here is derived from an EMBL/GenBank/DDBJ whole genome shotgun (WGS) entry which is preliminary data.</text>
</comment>
<feature type="signal peptide" evidence="3">
    <location>
        <begin position="1"/>
        <end position="28"/>
    </location>
</feature>
<feature type="chain" id="PRO_5012490944" evidence="3">
    <location>
        <begin position="29"/>
        <end position="188"/>
    </location>
</feature>
<dbReference type="EMBL" id="NMVJ01000001">
    <property type="protein sequence ID" value="OYN92649.1"/>
    <property type="molecule type" value="Genomic_DNA"/>
</dbReference>
<comment type="subcellular location">
    <subcellularLocation>
        <location evidence="1">Cell envelope</location>
    </subcellularLocation>
</comment>
<dbReference type="InterPro" id="IPR036249">
    <property type="entry name" value="Thioredoxin-like_sf"/>
</dbReference>
<keyword evidence="2" id="KW-0201">Cytochrome c-type biogenesis</keyword>
<keyword evidence="6" id="KW-1185">Reference proteome</keyword>
<dbReference type="PROSITE" id="PS00194">
    <property type="entry name" value="THIOREDOXIN_1"/>
    <property type="match status" value="1"/>
</dbReference>
<evidence type="ECO:0000313" key="5">
    <source>
        <dbReference type="EMBL" id="OYN92649.1"/>
    </source>
</evidence>
<dbReference type="SUPFAM" id="SSF52833">
    <property type="entry name" value="Thioredoxin-like"/>
    <property type="match status" value="1"/>
</dbReference>